<feature type="coiled-coil region" evidence="1">
    <location>
        <begin position="64"/>
        <end position="98"/>
    </location>
</feature>
<dbReference type="RefSeq" id="WP_115861035.1">
    <property type="nucleotide sequence ID" value="NZ_QTSU01000003.1"/>
</dbReference>
<keyword evidence="3" id="KW-0812">Transmembrane</keyword>
<proteinExistence type="predicted"/>
<evidence type="ECO:0000313" key="4">
    <source>
        <dbReference type="EMBL" id="RDZ26726.1"/>
    </source>
</evidence>
<feature type="region of interest" description="Disordered" evidence="2">
    <location>
        <begin position="1"/>
        <end position="22"/>
    </location>
</feature>
<keyword evidence="3" id="KW-1133">Transmembrane helix</keyword>
<dbReference type="PANTHER" id="PTHR38043:SF1">
    <property type="entry name" value="PROTEIN HEMX"/>
    <property type="match status" value="1"/>
</dbReference>
<dbReference type="OrthoDB" id="6028255at2"/>
<evidence type="ECO:0000256" key="1">
    <source>
        <dbReference type="SAM" id="Coils"/>
    </source>
</evidence>
<keyword evidence="3" id="KW-0472">Membrane</keyword>
<dbReference type="InterPro" id="IPR007470">
    <property type="entry name" value="HemX"/>
</dbReference>
<evidence type="ECO:0008006" key="6">
    <source>
        <dbReference type="Google" id="ProtNLM"/>
    </source>
</evidence>
<sequence>MSASPDSPAPTPQSPRTAPAASAPVRRRSYAWLLWLPVLAVLAYIGWHSWRQMQVREARERAAVADADLRLDALDERINALRNDQRSQNRRLQQADSTNRVLRDELHGISTRASLIEDSVSKLADPDRHGAQAMRLDETELLLTLGQQRLQIAGDLAGARSAYALAGGVLDGIDDPAYLSLRQTLMQERAALDALGIDPRVRAMAQLDAYSRTLNLAPVADAQAPALRAPWWERAFGNILDIQPSDGAVALRPADRAVALAGLQLEISLARAAAERRDDAGYRAALTRADGWLQRLMPDSAARERQRATLKSLTALPLSLSVPTLGSTLQQLRQLRTAH</sequence>
<dbReference type="PANTHER" id="PTHR38043">
    <property type="entry name" value="PROTEIN HEMX"/>
    <property type="match status" value="1"/>
</dbReference>
<organism evidence="4 5">
    <name type="scientific">Lysobacter silvisoli</name>
    <dbReference type="NCBI Taxonomy" id="2293254"/>
    <lineage>
        <taxon>Bacteria</taxon>
        <taxon>Pseudomonadati</taxon>
        <taxon>Pseudomonadota</taxon>
        <taxon>Gammaproteobacteria</taxon>
        <taxon>Lysobacterales</taxon>
        <taxon>Lysobacteraceae</taxon>
        <taxon>Lysobacter</taxon>
    </lineage>
</organism>
<accession>A0A371JYI0</accession>
<keyword evidence="5" id="KW-1185">Reference proteome</keyword>
<dbReference type="EMBL" id="QTSU01000003">
    <property type="protein sequence ID" value="RDZ26726.1"/>
    <property type="molecule type" value="Genomic_DNA"/>
</dbReference>
<dbReference type="Proteomes" id="UP000264492">
    <property type="component" value="Unassembled WGS sequence"/>
</dbReference>
<comment type="caution">
    <text evidence="4">The sequence shown here is derived from an EMBL/GenBank/DDBJ whole genome shotgun (WGS) entry which is preliminary data.</text>
</comment>
<feature type="transmembrane region" description="Helical" evidence="3">
    <location>
        <begin position="29"/>
        <end position="47"/>
    </location>
</feature>
<evidence type="ECO:0000256" key="2">
    <source>
        <dbReference type="SAM" id="MobiDB-lite"/>
    </source>
</evidence>
<name>A0A371JYI0_9GAMM</name>
<reference evidence="4 5" key="1">
    <citation type="submission" date="2018-08" db="EMBL/GenBank/DDBJ databases">
        <title>Lysobacter sp. zong2l5, whole genome shotgun sequence.</title>
        <authorList>
            <person name="Zhang X."/>
            <person name="Feng G."/>
            <person name="Zhu H."/>
        </authorList>
    </citation>
    <scope>NUCLEOTIDE SEQUENCE [LARGE SCALE GENOMIC DNA]</scope>
    <source>
        <strain evidence="5">zong2l5</strain>
    </source>
</reference>
<protein>
    <recommendedName>
        <fullName evidence="6">Uroporphyrin-III methyltransferase</fullName>
    </recommendedName>
</protein>
<evidence type="ECO:0000313" key="5">
    <source>
        <dbReference type="Proteomes" id="UP000264492"/>
    </source>
</evidence>
<evidence type="ECO:0000256" key="3">
    <source>
        <dbReference type="SAM" id="Phobius"/>
    </source>
</evidence>
<dbReference type="AlphaFoldDB" id="A0A371JYI0"/>
<gene>
    <name evidence="4" type="ORF">DX914_17280</name>
</gene>
<keyword evidence="1" id="KW-0175">Coiled coil</keyword>